<proteinExistence type="predicted"/>
<dbReference type="Proteomes" id="UP001152607">
    <property type="component" value="Unassembled WGS sequence"/>
</dbReference>
<evidence type="ECO:0000313" key="1">
    <source>
        <dbReference type="EMBL" id="CAI6332408.1"/>
    </source>
</evidence>
<accession>A0A9W4UA08</accession>
<name>A0A9W4UA08_9PLEO</name>
<dbReference type="AlphaFoldDB" id="A0A9W4UA08"/>
<organism evidence="1 2">
    <name type="scientific">Periconia digitata</name>
    <dbReference type="NCBI Taxonomy" id="1303443"/>
    <lineage>
        <taxon>Eukaryota</taxon>
        <taxon>Fungi</taxon>
        <taxon>Dikarya</taxon>
        <taxon>Ascomycota</taxon>
        <taxon>Pezizomycotina</taxon>
        <taxon>Dothideomycetes</taxon>
        <taxon>Pleosporomycetidae</taxon>
        <taxon>Pleosporales</taxon>
        <taxon>Massarineae</taxon>
        <taxon>Periconiaceae</taxon>
        <taxon>Periconia</taxon>
    </lineage>
</organism>
<dbReference type="EMBL" id="CAOQHR010000003">
    <property type="protein sequence ID" value="CAI6332408.1"/>
    <property type="molecule type" value="Genomic_DNA"/>
</dbReference>
<keyword evidence="2" id="KW-1185">Reference proteome</keyword>
<sequence>MTGYGYIPEHSCLSTRLCPPHVKALRPKCTNSVPAQTRIPRAFDVCMSQAKAQAGFLMRLFRPPGVAMSLTPTWTGGCHALHICENPPCTRYVTSFFRSPD</sequence>
<evidence type="ECO:0000313" key="2">
    <source>
        <dbReference type="Proteomes" id="UP001152607"/>
    </source>
</evidence>
<gene>
    <name evidence="1" type="ORF">PDIGIT_LOCUS5431</name>
</gene>
<protein>
    <submittedName>
        <fullName evidence="1">Uncharacterized protein</fullName>
    </submittedName>
</protein>
<reference evidence="1" key="1">
    <citation type="submission" date="2023-01" db="EMBL/GenBank/DDBJ databases">
        <authorList>
            <person name="Van Ghelder C."/>
            <person name="Rancurel C."/>
        </authorList>
    </citation>
    <scope>NUCLEOTIDE SEQUENCE</scope>
    <source>
        <strain evidence="1">CNCM I-4278</strain>
    </source>
</reference>
<comment type="caution">
    <text evidence="1">The sequence shown here is derived from an EMBL/GenBank/DDBJ whole genome shotgun (WGS) entry which is preliminary data.</text>
</comment>